<evidence type="ECO:0000313" key="3">
    <source>
        <dbReference type="Proteomes" id="UP001589535"/>
    </source>
</evidence>
<comment type="caution">
    <text evidence="2">The sequence shown here is derived from an EMBL/GenBank/DDBJ whole genome shotgun (WGS) entry which is preliminary data.</text>
</comment>
<organism evidence="2 3">
    <name type="scientific">Amycolatopsis plumensis</name>
    <dbReference type="NCBI Taxonomy" id="236508"/>
    <lineage>
        <taxon>Bacteria</taxon>
        <taxon>Bacillati</taxon>
        <taxon>Actinomycetota</taxon>
        <taxon>Actinomycetes</taxon>
        <taxon>Pseudonocardiales</taxon>
        <taxon>Pseudonocardiaceae</taxon>
        <taxon>Amycolatopsis</taxon>
    </lineage>
</organism>
<protein>
    <recommendedName>
        <fullName evidence="4">DUF4386 family protein</fullName>
    </recommendedName>
</protein>
<dbReference type="EMBL" id="JBHMBK010000053">
    <property type="protein sequence ID" value="MFB9690452.1"/>
    <property type="molecule type" value="Genomic_DNA"/>
</dbReference>
<dbReference type="Proteomes" id="UP001589535">
    <property type="component" value="Unassembled WGS sequence"/>
</dbReference>
<feature type="transmembrane region" description="Helical" evidence="1">
    <location>
        <begin position="92"/>
        <end position="119"/>
    </location>
</feature>
<keyword evidence="3" id="KW-1185">Reference proteome</keyword>
<feature type="transmembrane region" description="Helical" evidence="1">
    <location>
        <begin position="62"/>
        <end position="80"/>
    </location>
</feature>
<keyword evidence="1" id="KW-0812">Transmembrane</keyword>
<proteinExistence type="predicted"/>
<keyword evidence="1" id="KW-0472">Membrane</keyword>
<keyword evidence="1" id="KW-1133">Transmembrane helix</keyword>
<name>A0ABV5UGN8_9PSEU</name>
<sequence>MSATRRSGKTTQFSMAPSTRSLSRATGVAAAIAGALFIAVQIGHPAMDVSLVTTTDWAVRSAAKALMAALALAGITGMYLRQVRQAGILGFLGYVLFAVGYLSMLSVEIVAAAVLPALAHTAPGYVADVLAVAFGGIASHGIGAMQTVFVVSSVGYLAGGCLFGIALFRARVLARWASALLAAGTVATLALAVLPESFNRPLAVPTGVALIGLGISLWRAQPAQSDDDTTSPSAEYAAAQ</sequence>
<feature type="transmembrane region" description="Helical" evidence="1">
    <location>
        <begin position="125"/>
        <end position="142"/>
    </location>
</feature>
<feature type="transmembrane region" description="Helical" evidence="1">
    <location>
        <begin position="176"/>
        <end position="195"/>
    </location>
</feature>
<feature type="transmembrane region" description="Helical" evidence="1">
    <location>
        <begin position="149"/>
        <end position="170"/>
    </location>
</feature>
<accession>A0ABV5UGN8</accession>
<evidence type="ECO:0008006" key="4">
    <source>
        <dbReference type="Google" id="ProtNLM"/>
    </source>
</evidence>
<reference evidence="2 3" key="1">
    <citation type="submission" date="2024-09" db="EMBL/GenBank/DDBJ databases">
        <authorList>
            <person name="Sun Q."/>
            <person name="Mori K."/>
        </authorList>
    </citation>
    <scope>NUCLEOTIDE SEQUENCE [LARGE SCALE GENOMIC DNA]</scope>
    <source>
        <strain evidence="2 3">JCM 13852</strain>
    </source>
</reference>
<feature type="transmembrane region" description="Helical" evidence="1">
    <location>
        <begin position="202"/>
        <end position="220"/>
    </location>
</feature>
<evidence type="ECO:0000313" key="2">
    <source>
        <dbReference type="EMBL" id="MFB9690452.1"/>
    </source>
</evidence>
<dbReference type="RefSeq" id="WP_378205863.1">
    <property type="nucleotide sequence ID" value="NZ_JBHMBK010000053.1"/>
</dbReference>
<feature type="transmembrane region" description="Helical" evidence="1">
    <location>
        <begin position="21"/>
        <end position="42"/>
    </location>
</feature>
<gene>
    <name evidence="2" type="ORF">ACFFTO_40300</name>
</gene>
<evidence type="ECO:0000256" key="1">
    <source>
        <dbReference type="SAM" id="Phobius"/>
    </source>
</evidence>